<name>A0A162K7L7_9BACL</name>
<dbReference type="Proteomes" id="UP000076967">
    <property type="component" value="Unassembled WGS sequence"/>
</dbReference>
<dbReference type="EMBL" id="LVJH01000007">
    <property type="protein sequence ID" value="OAB44196.1"/>
    <property type="molecule type" value="Genomic_DNA"/>
</dbReference>
<reference evidence="2 3" key="1">
    <citation type="submission" date="2016-03" db="EMBL/GenBank/DDBJ databases">
        <title>Draft genome sequence of Paenibacillus glacialis DSM 22343.</title>
        <authorList>
            <person name="Shin S.-K."/>
            <person name="Yi H."/>
        </authorList>
    </citation>
    <scope>NUCLEOTIDE SEQUENCE [LARGE SCALE GENOMIC DNA]</scope>
    <source>
        <strain evidence="2 3">DSM 22343</strain>
    </source>
</reference>
<organism evidence="2 3">
    <name type="scientific">Paenibacillus glacialis</name>
    <dbReference type="NCBI Taxonomy" id="494026"/>
    <lineage>
        <taxon>Bacteria</taxon>
        <taxon>Bacillati</taxon>
        <taxon>Bacillota</taxon>
        <taxon>Bacilli</taxon>
        <taxon>Bacillales</taxon>
        <taxon>Paenibacillaceae</taxon>
        <taxon>Paenibacillus</taxon>
    </lineage>
</organism>
<feature type="region of interest" description="Disordered" evidence="1">
    <location>
        <begin position="10"/>
        <end position="35"/>
    </location>
</feature>
<dbReference type="AlphaFoldDB" id="A0A162K7L7"/>
<dbReference type="RefSeq" id="WP_068530152.1">
    <property type="nucleotide sequence ID" value="NZ_LVJH01000007.1"/>
</dbReference>
<feature type="compositionally biased region" description="Polar residues" evidence="1">
    <location>
        <begin position="25"/>
        <end position="35"/>
    </location>
</feature>
<gene>
    <name evidence="2" type="ORF">PGLA_05865</name>
</gene>
<proteinExistence type="predicted"/>
<accession>A0A162K7L7</accession>
<evidence type="ECO:0000256" key="1">
    <source>
        <dbReference type="SAM" id="MobiDB-lite"/>
    </source>
</evidence>
<keyword evidence="3" id="KW-1185">Reference proteome</keyword>
<dbReference type="OrthoDB" id="2664223at2"/>
<evidence type="ECO:0000313" key="2">
    <source>
        <dbReference type="EMBL" id="OAB44196.1"/>
    </source>
</evidence>
<evidence type="ECO:0000313" key="3">
    <source>
        <dbReference type="Proteomes" id="UP000076967"/>
    </source>
</evidence>
<sequence length="107" mass="11593">MKGGVIVSVSSKKNKTKKKEVRISNKGQCTNGSTPNLTPQQISLIGALLAGFFNIDSVIYTRDNILQVLLTTDKLTELPILGPPSKQQQTDILNAIDIVASNESNLR</sequence>
<protein>
    <submittedName>
        <fullName evidence="2">Uncharacterized protein</fullName>
    </submittedName>
</protein>
<comment type="caution">
    <text evidence="2">The sequence shown here is derived from an EMBL/GenBank/DDBJ whole genome shotgun (WGS) entry which is preliminary data.</text>
</comment>